<evidence type="ECO:0000256" key="6">
    <source>
        <dbReference type="ARBA" id="ARBA00023136"/>
    </source>
</evidence>
<name>A0A7W9E1U8_9SPHI</name>
<keyword evidence="5 7" id="KW-1133">Transmembrane helix</keyword>
<comment type="caution">
    <text evidence="8">The sequence shown here is derived from an EMBL/GenBank/DDBJ whole genome shotgun (WGS) entry which is preliminary data.</text>
</comment>
<dbReference type="EMBL" id="JACHCE010000007">
    <property type="protein sequence ID" value="MBB5638050.1"/>
    <property type="molecule type" value="Genomic_DNA"/>
</dbReference>
<dbReference type="GO" id="GO:0005886">
    <property type="term" value="C:plasma membrane"/>
    <property type="evidence" value="ECO:0007669"/>
    <property type="project" value="UniProtKB-SubCell"/>
</dbReference>
<dbReference type="PANTHER" id="PTHR33452">
    <property type="entry name" value="OXIDOREDUCTASE CATD-RELATED"/>
    <property type="match status" value="1"/>
</dbReference>
<protein>
    <submittedName>
        <fullName evidence="8">Putative membrane protein YphA (DoxX/SURF4 family)</fullName>
    </submittedName>
</protein>
<organism evidence="8 9">
    <name type="scientific">Pedobacter cryoconitis</name>
    <dbReference type="NCBI Taxonomy" id="188932"/>
    <lineage>
        <taxon>Bacteria</taxon>
        <taxon>Pseudomonadati</taxon>
        <taxon>Bacteroidota</taxon>
        <taxon>Sphingobacteriia</taxon>
        <taxon>Sphingobacteriales</taxon>
        <taxon>Sphingobacteriaceae</taxon>
        <taxon>Pedobacter</taxon>
    </lineage>
</organism>
<evidence type="ECO:0000256" key="3">
    <source>
        <dbReference type="ARBA" id="ARBA00022475"/>
    </source>
</evidence>
<feature type="transmembrane region" description="Helical" evidence="7">
    <location>
        <begin position="86"/>
        <end position="104"/>
    </location>
</feature>
<feature type="transmembrane region" description="Helical" evidence="7">
    <location>
        <begin position="116"/>
        <end position="137"/>
    </location>
</feature>
<keyword evidence="6 7" id="KW-0472">Membrane</keyword>
<reference evidence="8 9" key="1">
    <citation type="submission" date="2020-08" db="EMBL/GenBank/DDBJ databases">
        <title>Genomic Encyclopedia of Type Strains, Phase IV (KMG-V): Genome sequencing to study the core and pangenomes of soil and plant-associated prokaryotes.</title>
        <authorList>
            <person name="Whitman W."/>
        </authorList>
    </citation>
    <scope>NUCLEOTIDE SEQUENCE [LARGE SCALE GENOMIC DNA]</scope>
    <source>
        <strain evidence="8 9">S3M1</strain>
    </source>
</reference>
<dbReference type="InterPro" id="IPR051907">
    <property type="entry name" value="DoxX-like_oxidoreductase"/>
</dbReference>
<comment type="subcellular location">
    <subcellularLocation>
        <location evidence="1">Cell membrane</location>
        <topology evidence="1">Multi-pass membrane protein</topology>
    </subcellularLocation>
</comment>
<evidence type="ECO:0000256" key="5">
    <source>
        <dbReference type="ARBA" id="ARBA00022989"/>
    </source>
</evidence>
<sequence>MMNLISKIQDWGDHHHPKWLDYLRIVLGIILIWKGVAFALNLHAFTVLMENSGLGTAVTISLLAHLIIALHIIGGLLIALGTHTRLFCLLIIPILIVAVFYVNLPQQQIFSPYSEFWLSCLVLAGLICFLVEGDGVLSIETVSKPTISSN</sequence>
<gene>
    <name evidence="8" type="ORF">HDE68_003976</name>
</gene>
<evidence type="ECO:0000256" key="1">
    <source>
        <dbReference type="ARBA" id="ARBA00004651"/>
    </source>
</evidence>
<feature type="transmembrane region" description="Helical" evidence="7">
    <location>
        <begin position="54"/>
        <end position="79"/>
    </location>
</feature>
<keyword evidence="4 7" id="KW-0812">Transmembrane</keyword>
<keyword evidence="3" id="KW-1003">Cell membrane</keyword>
<evidence type="ECO:0000256" key="4">
    <source>
        <dbReference type="ARBA" id="ARBA00022692"/>
    </source>
</evidence>
<dbReference type="RefSeq" id="WP_260171811.1">
    <property type="nucleotide sequence ID" value="NZ_JACHCE010000007.1"/>
</dbReference>
<accession>A0A7W9E1U8</accession>
<dbReference type="Proteomes" id="UP000537204">
    <property type="component" value="Unassembled WGS sequence"/>
</dbReference>
<evidence type="ECO:0000313" key="9">
    <source>
        <dbReference type="Proteomes" id="UP000537204"/>
    </source>
</evidence>
<dbReference type="Pfam" id="PF07681">
    <property type="entry name" value="DoxX"/>
    <property type="match status" value="1"/>
</dbReference>
<dbReference type="InterPro" id="IPR032808">
    <property type="entry name" value="DoxX"/>
</dbReference>
<dbReference type="AlphaFoldDB" id="A0A7W9E1U8"/>
<comment type="similarity">
    <text evidence="2">Belongs to the DoxX family.</text>
</comment>
<evidence type="ECO:0000313" key="8">
    <source>
        <dbReference type="EMBL" id="MBB5638050.1"/>
    </source>
</evidence>
<evidence type="ECO:0000256" key="7">
    <source>
        <dbReference type="SAM" id="Phobius"/>
    </source>
</evidence>
<dbReference type="PANTHER" id="PTHR33452:SF1">
    <property type="entry name" value="INNER MEMBRANE PROTEIN YPHA-RELATED"/>
    <property type="match status" value="1"/>
</dbReference>
<evidence type="ECO:0000256" key="2">
    <source>
        <dbReference type="ARBA" id="ARBA00006679"/>
    </source>
</evidence>
<proteinExistence type="inferred from homology"/>
<feature type="transmembrane region" description="Helical" evidence="7">
    <location>
        <begin position="21"/>
        <end position="42"/>
    </location>
</feature>